<reference evidence="2 3" key="1">
    <citation type="submission" date="2022-11" db="EMBL/GenBank/DDBJ databases">
        <title>Minimal conservation of predation-associated metabolite biosynthetic gene clusters underscores biosynthetic potential of Myxococcota including descriptions for ten novel species: Archangium lansinium sp. nov., Myxococcus landrumus sp. nov., Nannocystis bai.</title>
        <authorList>
            <person name="Ahearne A."/>
            <person name="Stevens C."/>
            <person name="Dowd S."/>
        </authorList>
    </citation>
    <scope>NUCLEOTIDE SEQUENCE [LARGE SCALE GENOMIC DNA]</scope>
    <source>
        <strain evidence="2 3">BB15-2</strain>
    </source>
</reference>
<comment type="caution">
    <text evidence="2">The sequence shown here is derived from an EMBL/GenBank/DDBJ whole genome shotgun (WGS) entry which is preliminary data.</text>
</comment>
<evidence type="ECO:0000313" key="2">
    <source>
        <dbReference type="EMBL" id="MDC0721636.1"/>
    </source>
</evidence>
<proteinExistence type="predicted"/>
<feature type="transmembrane region" description="Helical" evidence="1">
    <location>
        <begin position="49"/>
        <end position="67"/>
    </location>
</feature>
<dbReference type="RefSeq" id="WP_272090138.1">
    <property type="nucleotide sequence ID" value="NZ_JAQNDL010000003.1"/>
</dbReference>
<feature type="transmembrane region" description="Helical" evidence="1">
    <location>
        <begin position="87"/>
        <end position="112"/>
    </location>
</feature>
<dbReference type="Proteomes" id="UP001221686">
    <property type="component" value="Unassembled WGS sequence"/>
</dbReference>
<dbReference type="EMBL" id="JAQNDL010000003">
    <property type="protein sequence ID" value="MDC0721636.1"/>
    <property type="molecule type" value="Genomic_DNA"/>
</dbReference>
<feature type="transmembrane region" description="Helical" evidence="1">
    <location>
        <begin position="133"/>
        <end position="150"/>
    </location>
</feature>
<accession>A0ABT5EA30</accession>
<evidence type="ECO:0008006" key="4">
    <source>
        <dbReference type="Google" id="ProtNLM"/>
    </source>
</evidence>
<gene>
    <name evidence="2" type="ORF">POL25_32305</name>
</gene>
<keyword evidence="3" id="KW-1185">Reference proteome</keyword>
<evidence type="ECO:0000256" key="1">
    <source>
        <dbReference type="SAM" id="Phobius"/>
    </source>
</evidence>
<keyword evidence="1" id="KW-1133">Transmembrane helix</keyword>
<feature type="transmembrane region" description="Helical" evidence="1">
    <location>
        <begin position="20"/>
        <end position="37"/>
    </location>
</feature>
<sequence length="246" mass="27153">MPNVPRASGFLKGLHFGDAVRAAMPVLMAAGFVRVLLFGEIYRMDGPGWLAFAIITPVLMVSAVRIFRLEALRPDAPGLVITRTRELGAVTELMIAGFGAFLLWLGLFAVILSGSTEVWGGESSTQRISAAEVALAVTVIGLPGFFMVYWRPMFVVDLEARTIRRYPFGRALGRARSFSAKQLRIFSEGYWVTNTRHRLGDMIRGKVDNYTFELEMIAGNVAKEHVAQRVAWWAQALDAEVAADAE</sequence>
<organism evidence="2 3">
    <name type="scientific">Nannocystis bainbridge</name>
    <dbReference type="NCBI Taxonomy" id="2995303"/>
    <lineage>
        <taxon>Bacteria</taxon>
        <taxon>Pseudomonadati</taxon>
        <taxon>Myxococcota</taxon>
        <taxon>Polyangia</taxon>
        <taxon>Nannocystales</taxon>
        <taxon>Nannocystaceae</taxon>
        <taxon>Nannocystis</taxon>
    </lineage>
</organism>
<keyword evidence="1" id="KW-0812">Transmembrane</keyword>
<protein>
    <recommendedName>
        <fullName evidence="4">PH domain-containing protein</fullName>
    </recommendedName>
</protein>
<name>A0ABT5EA30_9BACT</name>
<evidence type="ECO:0000313" key="3">
    <source>
        <dbReference type="Proteomes" id="UP001221686"/>
    </source>
</evidence>
<keyword evidence="1" id="KW-0472">Membrane</keyword>